<dbReference type="Gene3D" id="3.40.50.720">
    <property type="entry name" value="NAD(P)-binding Rossmann-like Domain"/>
    <property type="match status" value="1"/>
</dbReference>
<protein>
    <recommendedName>
        <fullName evidence="3">Pyrroline-5-carboxylate reductase catalytic N-terminal domain-containing protein</fullName>
    </recommendedName>
</protein>
<dbReference type="RefSeq" id="WP_109303371.1">
    <property type="nucleotide sequence ID" value="NZ_QFWG01000003.1"/>
</dbReference>
<organism evidence="1 2">
    <name type="scientific">Pseudoglutamicibacter cumminsii</name>
    <dbReference type="NCBI Taxonomy" id="156979"/>
    <lineage>
        <taxon>Bacteria</taxon>
        <taxon>Bacillati</taxon>
        <taxon>Actinomycetota</taxon>
        <taxon>Actinomycetes</taxon>
        <taxon>Micrococcales</taxon>
        <taxon>Micrococcaceae</taxon>
        <taxon>Pseudoglutamicibacter</taxon>
    </lineage>
</organism>
<accession>A0ABX5L5Q9</accession>
<dbReference type="InterPro" id="IPR036291">
    <property type="entry name" value="NAD(P)-bd_dom_sf"/>
</dbReference>
<evidence type="ECO:0000313" key="1">
    <source>
        <dbReference type="EMBL" id="PWI28129.1"/>
    </source>
</evidence>
<proteinExistence type="predicted"/>
<keyword evidence="2" id="KW-1185">Reference proteome</keyword>
<dbReference type="SUPFAM" id="SSF51735">
    <property type="entry name" value="NAD(P)-binding Rossmann-fold domains"/>
    <property type="match status" value="1"/>
</dbReference>
<comment type="caution">
    <text evidence="1">The sequence shown here is derived from an EMBL/GenBank/DDBJ whole genome shotgun (WGS) entry which is preliminary data.</text>
</comment>
<dbReference type="Proteomes" id="UP000245514">
    <property type="component" value="Unassembled WGS sequence"/>
</dbReference>
<sequence length="271" mass="26989">MGFVVCAGGFVTTVALLGSGFAAQELAPLCARALATTGAGIGAGRGRLVVWSRNSETLGWVIDDARDAVANDAVVADDVVVAAPDAASAVGGFIKGGSEIPPADVVILALPFGSAINDVVAGLGDALAGTAVVDISNPVEMTALGPKQAMYVPAGSAGQELAQRLPAGCVHVHGLTHLDASVWAEAAALGADGSVPAALPLVASAPASDPRLQTVLDLFTRMGFAPRIIGGVEDSSLIEVGGPWALAYARRSPISSDFTWEAAAEASLPGA</sequence>
<name>A0ABX5L5Q9_9MICC</name>
<evidence type="ECO:0008006" key="3">
    <source>
        <dbReference type="Google" id="ProtNLM"/>
    </source>
</evidence>
<reference evidence="1 2" key="1">
    <citation type="submission" date="2018-05" db="EMBL/GenBank/DDBJ databases">
        <title>Draft Genome Sequence of Arthrobacter cumminsii IME1328, Isolated from a Patient Who Suffered from Foot Ulcers in China.</title>
        <authorList>
            <person name="Li M."/>
            <person name="Jiang Z."/>
            <person name="Sun Q."/>
            <person name="Tong Y."/>
        </authorList>
    </citation>
    <scope>NUCLEOTIDE SEQUENCE [LARGE SCALE GENOMIC DNA]</scope>
    <source>
        <strain evidence="1 2">IME1328</strain>
    </source>
</reference>
<dbReference type="EMBL" id="QFWG01000003">
    <property type="protein sequence ID" value="PWI28129.1"/>
    <property type="molecule type" value="Genomic_DNA"/>
</dbReference>
<gene>
    <name evidence="1" type="ORF">CAY35_03700</name>
</gene>
<evidence type="ECO:0000313" key="2">
    <source>
        <dbReference type="Proteomes" id="UP000245514"/>
    </source>
</evidence>